<dbReference type="EMBL" id="ASGP02000007">
    <property type="protein sequence ID" value="KAH9498062.1"/>
    <property type="molecule type" value="Genomic_DNA"/>
</dbReference>
<evidence type="ECO:0000313" key="9">
    <source>
        <dbReference type="Proteomes" id="UP000790347"/>
    </source>
</evidence>
<feature type="transmembrane region" description="Helical" evidence="7">
    <location>
        <begin position="401"/>
        <end position="425"/>
    </location>
</feature>
<feature type="transmembrane region" description="Helical" evidence="7">
    <location>
        <begin position="337"/>
        <end position="356"/>
    </location>
</feature>
<evidence type="ECO:0000256" key="4">
    <source>
        <dbReference type="ARBA" id="ARBA00022692"/>
    </source>
</evidence>
<feature type="transmembrane region" description="Helical" evidence="7">
    <location>
        <begin position="181"/>
        <end position="202"/>
    </location>
</feature>
<evidence type="ECO:0000256" key="7">
    <source>
        <dbReference type="SAM" id="Phobius"/>
    </source>
</evidence>
<keyword evidence="9" id="KW-1185">Reference proteome</keyword>
<evidence type="ECO:0000256" key="1">
    <source>
        <dbReference type="ARBA" id="ARBA00004141"/>
    </source>
</evidence>
<feature type="transmembrane region" description="Helical" evidence="7">
    <location>
        <begin position="368"/>
        <end position="389"/>
    </location>
</feature>
<dbReference type="GO" id="GO:0005337">
    <property type="term" value="F:nucleoside transmembrane transporter activity"/>
    <property type="evidence" value="ECO:0007669"/>
    <property type="project" value="InterPro"/>
</dbReference>
<feature type="transmembrane region" description="Helical" evidence="7">
    <location>
        <begin position="214"/>
        <end position="235"/>
    </location>
</feature>
<evidence type="ECO:0000256" key="2">
    <source>
        <dbReference type="ARBA" id="ARBA00007965"/>
    </source>
</evidence>
<organism evidence="8 9">
    <name type="scientific">Dermatophagoides farinae</name>
    <name type="common">American house dust mite</name>
    <dbReference type="NCBI Taxonomy" id="6954"/>
    <lineage>
        <taxon>Eukaryota</taxon>
        <taxon>Metazoa</taxon>
        <taxon>Ecdysozoa</taxon>
        <taxon>Arthropoda</taxon>
        <taxon>Chelicerata</taxon>
        <taxon>Arachnida</taxon>
        <taxon>Acari</taxon>
        <taxon>Acariformes</taxon>
        <taxon>Sarcoptiformes</taxon>
        <taxon>Astigmata</taxon>
        <taxon>Psoroptidia</taxon>
        <taxon>Analgoidea</taxon>
        <taxon>Pyroglyphidae</taxon>
        <taxon>Dermatophagoidinae</taxon>
        <taxon>Dermatophagoides</taxon>
    </lineage>
</organism>
<comment type="caution">
    <text evidence="8">The sequence shown here is derived from an EMBL/GenBank/DDBJ whole genome shotgun (WGS) entry which is preliminary data.</text>
</comment>
<protein>
    <submittedName>
        <fullName evidence="8">Nucleoside transmembrane transporter</fullName>
    </submittedName>
</protein>
<comment type="similarity">
    <text evidence="2">Belongs to the SLC29A/ENT transporter (TC 2.A.57) family.</text>
</comment>
<dbReference type="InterPro" id="IPR002259">
    <property type="entry name" value="Eqnu_transpt"/>
</dbReference>
<keyword evidence="5 7" id="KW-1133">Transmembrane helix</keyword>
<feature type="transmembrane region" description="Helical" evidence="7">
    <location>
        <begin position="304"/>
        <end position="325"/>
    </location>
</feature>
<dbReference type="PANTHER" id="PTHR10332:SF80">
    <property type="entry name" value="EQUILIBRATIVE NUCLEOSIDE TRANSPORTER 2, ISOFORM A"/>
    <property type="match status" value="1"/>
</dbReference>
<keyword evidence="6 7" id="KW-0472">Membrane</keyword>
<keyword evidence="4 7" id="KW-0812">Transmembrane</keyword>
<dbReference type="PIRSF" id="PIRSF016379">
    <property type="entry name" value="ENT"/>
    <property type="match status" value="1"/>
</dbReference>
<feature type="transmembrane region" description="Helical" evidence="7">
    <location>
        <begin position="437"/>
        <end position="464"/>
    </location>
</feature>
<name>A0A922L148_DERFA</name>
<keyword evidence="3" id="KW-0813">Transport</keyword>
<feature type="transmembrane region" description="Helical" evidence="7">
    <location>
        <begin position="15"/>
        <end position="37"/>
    </location>
</feature>
<dbReference type="Pfam" id="PF01733">
    <property type="entry name" value="Nucleoside_tran"/>
    <property type="match status" value="1"/>
</dbReference>
<reference evidence="8" key="2">
    <citation type="journal article" date="2022" name="Res Sq">
        <title>Comparative Genomics Reveals Insights into the Divergent Evolution of Astigmatic Mites and Household Pest Adaptations.</title>
        <authorList>
            <person name="Xiong Q."/>
            <person name="Wan A.T.-Y."/>
            <person name="Liu X.-Y."/>
            <person name="Fung C.S.-H."/>
            <person name="Xiao X."/>
            <person name="Malainual N."/>
            <person name="Hou J."/>
            <person name="Wang L."/>
            <person name="Wang M."/>
            <person name="Yang K."/>
            <person name="Cui Y."/>
            <person name="Leung E."/>
            <person name="Nong W."/>
            <person name="Shin S.-K."/>
            <person name="Au S."/>
            <person name="Jeong K.Y."/>
            <person name="Chew F.T."/>
            <person name="Hui J."/>
            <person name="Leung T.F."/>
            <person name="Tungtrongchitr A."/>
            <person name="Zhong N."/>
            <person name="Liu Z."/>
            <person name="Tsui S."/>
        </authorList>
    </citation>
    <scope>NUCLEOTIDE SEQUENCE</scope>
    <source>
        <strain evidence="8">Derf</strain>
        <tissue evidence="8">Whole organism</tissue>
    </source>
</reference>
<evidence type="ECO:0000313" key="8">
    <source>
        <dbReference type="EMBL" id="KAH9498062.1"/>
    </source>
</evidence>
<proteinExistence type="inferred from homology"/>
<dbReference type="AlphaFoldDB" id="A0A922L148"/>
<dbReference type="GO" id="GO:0005886">
    <property type="term" value="C:plasma membrane"/>
    <property type="evidence" value="ECO:0007669"/>
    <property type="project" value="TreeGrafter"/>
</dbReference>
<evidence type="ECO:0000256" key="3">
    <source>
        <dbReference type="ARBA" id="ARBA00022448"/>
    </source>
</evidence>
<comment type="subcellular location">
    <subcellularLocation>
        <location evidence="1">Membrane</location>
        <topology evidence="1">Multi-pass membrane protein</topology>
    </subcellularLocation>
</comment>
<accession>A0A922L148</accession>
<gene>
    <name evidence="8" type="primary">ent-3_3</name>
    <name evidence="8" type="ORF">DERF_013985</name>
</gene>
<evidence type="ECO:0000256" key="6">
    <source>
        <dbReference type="ARBA" id="ARBA00023136"/>
    </source>
</evidence>
<feature type="transmembrane region" description="Helical" evidence="7">
    <location>
        <begin position="147"/>
        <end position="174"/>
    </location>
</feature>
<dbReference type="PRINTS" id="PR01130">
    <property type="entry name" value="DERENTRNSPRT"/>
</dbReference>
<reference evidence="8" key="1">
    <citation type="submission" date="2013-05" db="EMBL/GenBank/DDBJ databases">
        <authorList>
            <person name="Yim A.K.Y."/>
            <person name="Chan T.F."/>
            <person name="Ji K.M."/>
            <person name="Liu X.Y."/>
            <person name="Zhou J.W."/>
            <person name="Li R.Q."/>
            <person name="Yang K.Y."/>
            <person name="Li J."/>
            <person name="Li M."/>
            <person name="Law P.T.W."/>
            <person name="Wu Y.L."/>
            <person name="Cai Z.L."/>
            <person name="Qin H."/>
            <person name="Bao Y."/>
            <person name="Leung R.K.K."/>
            <person name="Ng P.K.S."/>
            <person name="Zou J."/>
            <person name="Zhong X.J."/>
            <person name="Ran P.X."/>
            <person name="Zhong N.S."/>
            <person name="Liu Z.G."/>
            <person name="Tsui S.K.W."/>
        </authorList>
    </citation>
    <scope>NUCLEOTIDE SEQUENCE</scope>
    <source>
        <strain evidence="8">Derf</strain>
        <tissue evidence="8">Whole organism</tissue>
    </source>
</reference>
<feature type="transmembrane region" description="Helical" evidence="7">
    <location>
        <begin position="121"/>
        <end position="141"/>
    </location>
</feature>
<sequence>MNANNNRHYYPLDKWHLIKIVFILHGISALLPWNMLINADSYFVDYKLVRPNQTTTAPFSLDNVDAGLNITEIIHSDLLENYRQNFLPYLSTDPLVIDITHSFIASSLNSSPRSYRIRMNVSFLVQIALFIIMIGLAFIDTSEWPVVFFWITMIIAVLFNTVNGIFQSCIYGFVAKFPMKYINFVTFGFSFSGTIASIFLIVSLMLSPHPRTVALYYFSFATAFMILCYVNEIFLTKNRFFRYYFYGHANQKLAAHDNPLQVQAKNGDLQMDNVNNIIQHENEKNEKMTIKTFKLVWNKCWIQLMNSVLIYFSTFVIFPAIQAAIKPLDSIVEQKFFAPVFCFLFFNTFASIGNYVAERIRRPEPAGLIYLVAIRFLFIPFFLFCNYIPDRRTWPVLIQSDYVYILGSASLAFSNGYASSLAMMYAPKCVPQQYAPISGMMASAAVIIGIIIGVQCSMLFQALIT</sequence>
<dbReference type="PANTHER" id="PTHR10332">
    <property type="entry name" value="EQUILIBRATIVE NUCLEOSIDE TRANSPORTER"/>
    <property type="match status" value="1"/>
</dbReference>
<dbReference type="Proteomes" id="UP000790347">
    <property type="component" value="Unassembled WGS sequence"/>
</dbReference>
<evidence type="ECO:0000256" key="5">
    <source>
        <dbReference type="ARBA" id="ARBA00022989"/>
    </source>
</evidence>